<dbReference type="InterPro" id="IPR011161">
    <property type="entry name" value="MHC_I-like_Ag-recog"/>
</dbReference>
<feature type="transmembrane region" description="Helical" evidence="3">
    <location>
        <begin position="817"/>
        <end position="840"/>
    </location>
</feature>
<dbReference type="Gene3D" id="3.30.500.10">
    <property type="entry name" value="MHC class I-like antigen recognition-like"/>
    <property type="match status" value="2"/>
</dbReference>
<dbReference type="Proteomes" id="UP001239994">
    <property type="component" value="Unassembled WGS sequence"/>
</dbReference>
<keyword evidence="1" id="KW-0325">Glycoprotein</keyword>
<dbReference type="PROSITE" id="PS00290">
    <property type="entry name" value="IG_MHC"/>
    <property type="match status" value="2"/>
</dbReference>
<dbReference type="InterPro" id="IPR003006">
    <property type="entry name" value="Ig/MHC_CS"/>
</dbReference>
<proteinExistence type="predicted"/>
<dbReference type="GO" id="GO:0008168">
    <property type="term" value="F:methyltransferase activity"/>
    <property type="evidence" value="ECO:0007669"/>
    <property type="project" value="InterPro"/>
</dbReference>
<dbReference type="GO" id="GO:0016706">
    <property type="term" value="F:2-oxoglutarate-dependent dioxygenase activity"/>
    <property type="evidence" value="ECO:0007669"/>
    <property type="project" value="InterPro"/>
</dbReference>
<keyword evidence="3" id="KW-0812">Transmembrane</keyword>
<evidence type="ECO:0000256" key="1">
    <source>
        <dbReference type="ARBA" id="ARBA00023180"/>
    </source>
</evidence>
<evidence type="ECO:0000313" key="5">
    <source>
        <dbReference type="EMBL" id="KAK1788607.1"/>
    </source>
</evidence>
<dbReference type="CDD" id="cd01650">
    <property type="entry name" value="RT_nLTR_like"/>
    <property type="match status" value="1"/>
</dbReference>
<name>A0AAD8YWK6_9TELE</name>
<dbReference type="AlphaFoldDB" id="A0AAD8YWK6"/>
<dbReference type="Pfam" id="PF07654">
    <property type="entry name" value="C1-set"/>
    <property type="match status" value="1"/>
</dbReference>
<dbReference type="PANTHER" id="PTHR16675">
    <property type="entry name" value="MHC CLASS I-RELATED"/>
    <property type="match status" value="1"/>
</dbReference>
<reference evidence="5" key="1">
    <citation type="submission" date="2023-03" db="EMBL/GenBank/DDBJ databases">
        <title>Electrophorus voltai genome.</title>
        <authorList>
            <person name="Bian C."/>
        </authorList>
    </citation>
    <scope>NUCLEOTIDE SEQUENCE</scope>
    <source>
        <strain evidence="5">CB-2022</strain>
        <tissue evidence="5">Muscle</tissue>
    </source>
</reference>
<feature type="domain" description="Reverse transcriptase" evidence="4">
    <location>
        <begin position="1"/>
        <end position="226"/>
    </location>
</feature>
<evidence type="ECO:0000313" key="6">
    <source>
        <dbReference type="Proteomes" id="UP001239994"/>
    </source>
</evidence>
<dbReference type="PANTHER" id="PTHR16675:SF193">
    <property type="entry name" value="LOC571647 PROTEIN-RELATED"/>
    <property type="match status" value="1"/>
</dbReference>
<dbReference type="InterPro" id="IPR003597">
    <property type="entry name" value="Ig_C1-set"/>
</dbReference>
<dbReference type="Gene3D" id="2.60.40.10">
    <property type="entry name" value="Immunoglobulins"/>
    <property type="match status" value="1"/>
</dbReference>
<dbReference type="GO" id="GO:0006955">
    <property type="term" value="P:immune response"/>
    <property type="evidence" value="ECO:0007669"/>
    <property type="project" value="TreeGrafter"/>
</dbReference>
<evidence type="ECO:0000256" key="2">
    <source>
        <dbReference type="ARBA" id="ARBA00023319"/>
    </source>
</evidence>
<dbReference type="SUPFAM" id="SSF48726">
    <property type="entry name" value="Immunoglobulin"/>
    <property type="match status" value="1"/>
</dbReference>
<dbReference type="Pfam" id="PF00129">
    <property type="entry name" value="MHC_I"/>
    <property type="match status" value="1"/>
</dbReference>
<comment type="caution">
    <text evidence="5">The sequence shown here is derived from an EMBL/GenBank/DDBJ whole genome shotgun (WGS) entry which is preliminary data.</text>
</comment>
<dbReference type="EMBL" id="JAROKS010000022">
    <property type="protein sequence ID" value="KAK1788607.1"/>
    <property type="molecule type" value="Genomic_DNA"/>
</dbReference>
<accession>A0AAD8YWK6</accession>
<dbReference type="SUPFAM" id="SSF54452">
    <property type="entry name" value="MHC antigen-recognition domain"/>
    <property type="match status" value="2"/>
</dbReference>
<dbReference type="InterPro" id="IPR015095">
    <property type="entry name" value="AlkB_hom8_N"/>
</dbReference>
<dbReference type="GO" id="GO:0009897">
    <property type="term" value="C:external side of plasma membrane"/>
    <property type="evidence" value="ECO:0007669"/>
    <property type="project" value="TreeGrafter"/>
</dbReference>
<dbReference type="InterPro" id="IPR013783">
    <property type="entry name" value="Ig-like_fold"/>
</dbReference>
<sequence>MKCFERLVMRHIKTQLPPSLEPLQFAYCSNCSTDDAISTTLHLALTHLDKKGTYIRMLFIDFSSAFNTIVPQHLIGKLNLLGLNTSLCNWILDFLTGRPQSVRIGSSTSNTTTLSTGAPQGSVLSPLLFTLLTHDCAAMHSSNHIIKFTDDMTVVGLINKDNESAYREEVRELVSWCKVNNLYLNVDKTKEMVVDFRRARRDHSPLAINGSSVEIVKKIKFLGVHIAENLTKRAQQRLYFLRKLRGAHLPSSILTIFYRGTVESILSSCIVIWFGNCIAFDRKTLQRIVRTAEKIIGVSIPSITNIYITCCIWKATNIVKDPTHELFTLLPSGRSTHVEPPALGGPYHVTYTGGAVCASTIVSCFFHMGYKHSLYYEYTIQSRHSKNDIFDFTAMTVLDGRQIDSYRIRTPKQDWWKKLPQRDLQTGTDELQEYGHWLNDHLHSIIKELGQKKSGVRPNDDTYQLRKSVDILENDDADYDCYVTHSSLKGPVINIWGRDRNGQTNTTSNGCVTCTTAPPTDPEIPISHSLMYIYMELSKNLSSLGFFEFISLGLLDNRQIYYYDSTSQVQVPKPDWVQAGLPDYTEELQNYRGWFRHQSDVLGNCTWPCSDLHVLQRRYGCEVQKHRNGSIDLLRTFDEYGYDGEDFITFDPQAMQWKAEVPKAQTTKMIWDNDKGRILDIRIYLENECVDILNKSLMFRKGKNKTNALVDVYIFAKRAVSDPGKLTLTCLTTGFYPKKMMMSVRKYRTSLPEVLIMSSEVRPNDDDTYQLRKSVDILESEKADYDCYVTHSSLTEPVITKWDGKCNDCSGEKIQSAIIGGVFGVLLTLAVVGVIICIVIRTGVIVENGKDLKKLILKLKEESEKMGLHLNIKKTKIMTTADKEVHIKINNKGTEVVDSFIFLESLIDCSGGTTAEIKRRVALGVSMETVTTDVLGLFPTTSGGNIHVFMAMKSFMKQLEAYAVPDQRGAAGGEDLPVPAGVRAPQRQRLEASVVAYADFCKGFWPFSANGACAEPTIEQRPLIITESDVRRVFKRVNTRKAMGPDGICGRVVKACADQLALVFTDIFNLSLTLGIVPSSFKRSTIVPVPKKPRPSMTTALLPSHQSW</sequence>
<dbReference type="InterPro" id="IPR036179">
    <property type="entry name" value="Ig-like_dom_sf"/>
</dbReference>
<keyword evidence="3" id="KW-0472">Membrane</keyword>
<dbReference type="Pfam" id="PF09004">
    <property type="entry name" value="ALKBH8_N"/>
    <property type="match status" value="1"/>
</dbReference>
<dbReference type="GO" id="GO:0005615">
    <property type="term" value="C:extracellular space"/>
    <property type="evidence" value="ECO:0007669"/>
    <property type="project" value="TreeGrafter"/>
</dbReference>
<keyword evidence="6" id="KW-1185">Reference proteome</keyword>
<gene>
    <name evidence="5" type="ORF">P4O66_002682</name>
</gene>
<dbReference type="InterPro" id="IPR000477">
    <property type="entry name" value="RT_dom"/>
</dbReference>
<keyword evidence="3" id="KW-1133">Transmembrane helix</keyword>
<dbReference type="Pfam" id="PF00078">
    <property type="entry name" value="RVT_1"/>
    <property type="match status" value="1"/>
</dbReference>
<evidence type="ECO:0000256" key="3">
    <source>
        <dbReference type="SAM" id="Phobius"/>
    </source>
</evidence>
<dbReference type="InterPro" id="IPR037055">
    <property type="entry name" value="MHC_I-like_Ag-recog_sf"/>
</dbReference>
<evidence type="ECO:0000259" key="4">
    <source>
        <dbReference type="PROSITE" id="PS50878"/>
    </source>
</evidence>
<protein>
    <recommendedName>
        <fullName evidence="4">Reverse transcriptase domain-containing protein</fullName>
    </recommendedName>
</protein>
<dbReference type="InterPro" id="IPR011162">
    <property type="entry name" value="MHC_I/II-like_Ag-recog"/>
</dbReference>
<organism evidence="5 6">
    <name type="scientific">Electrophorus voltai</name>
    <dbReference type="NCBI Taxonomy" id="2609070"/>
    <lineage>
        <taxon>Eukaryota</taxon>
        <taxon>Metazoa</taxon>
        <taxon>Chordata</taxon>
        <taxon>Craniata</taxon>
        <taxon>Vertebrata</taxon>
        <taxon>Euteleostomi</taxon>
        <taxon>Actinopterygii</taxon>
        <taxon>Neopterygii</taxon>
        <taxon>Teleostei</taxon>
        <taxon>Ostariophysi</taxon>
        <taxon>Gymnotiformes</taxon>
        <taxon>Gymnotoidei</taxon>
        <taxon>Gymnotidae</taxon>
        <taxon>Electrophorus</taxon>
    </lineage>
</organism>
<dbReference type="InterPro" id="IPR050208">
    <property type="entry name" value="MHC_class-I_related"/>
</dbReference>
<keyword evidence="2" id="KW-0393">Immunoglobulin domain</keyword>
<dbReference type="PROSITE" id="PS50878">
    <property type="entry name" value="RT_POL"/>
    <property type="match status" value="1"/>
</dbReference>
<dbReference type="InterPro" id="IPR043502">
    <property type="entry name" value="DNA/RNA_pol_sf"/>
</dbReference>
<dbReference type="SMART" id="SM00407">
    <property type="entry name" value="IGc1"/>
    <property type="match status" value="1"/>
</dbReference>
<dbReference type="SUPFAM" id="SSF56672">
    <property type="entry name" value="DNA/RNA polymerases"/>
    <property type="match status" value="1"/>
</dbReference>